<evidence type="ECO:0000259" key="5">
    <source>
        <dbReference type="Pfam" id="PF00884"/>
    </source>
</evidence>
<name>A0A4R6T0Z4_9SPHI</name>
<evidence type="ECO:0000256" key="2">
    <source>
        <dbReference type="ARBA" id="ARBA00022723"/>
    </source>
</evidence>
<proteinExistence type="inferred from homology"/>
<dbReference type="InterPro" id="IPR024607">
    <property type="entry name" value="Sulfatase_CS"/>
</dbReference>
<dbReference type="GO" id="GO:0046872">
    <property type="term" value="F:metal ion binding"/>
    <property type="evidence" value="ECO:0007669"/>
    <property type="project" value="UniProtKB-KW"/>
</dbReference>
<protein>
    <submittedName>
        <fullName evidence="6">Arylsulfatase A-like enzyme</fullName>
    </submittedName>
</protein>
<evidence type="ECO:0000313" key="7">
    <source>
        <dbReference type="Proteomes" id="UP000295620"/>
    </source>
</evidence>
<organism evidence="6 7">
    <name type="scientific">Pedobacter metabolipauper</name>
    <dbReference type="NCBI Taxonomy" id="425513"/>
    <lineage>
        <taxon>Bacteria</taxon>
        <taxon>Pseudomonadati</taxon>
        <taxon>Bacteroidota</taxon>
        <taxon>Sphingobacteriia</taxon>
        <taxon>Sphingobacteriales</taxon>
        <taxon>Sphingobacteriaceae</taxon>
        <taxon>Pedobacter</taxon>
    </lineage>
</organism>
<dbReference type="GO" id="GO:0004065">
    <property type="term" value="F:arylsulfatase activity"/>
    <property type="evidence" value="ECO:0007669"/>
    <property type="project" value="TreeGrafter"/>
</dbReference>
<evidence type="ECO:0000256" key="1">
    <source>
        <dbReference type="ARBA" id="ARBA00008779"/>
    </source>
</evidence>
<dbReference type="SUPFAM" id="SSF53649">
    <property type="entry name" value="Alkaline phosphatase-like"/>
    <property type="match status" value="1"/>
</dbReference>
<comment type="similarity">
    <text evidence="1">Belongs to the sulfatase family.</text>
</comment>
<reference evidence="6 7" key="1">
    <citation type="submission" date="2019-03" db="EMBL/GenBank/DDBJ databases">
        <title>Genomic Encyclopedia of Archaeal and Bacterial Type Strains, Phase II (KMG-II): from individual species to whole genera.</title>
        <authorList>
            <person name="Goeker M."/>
        </authorList>
    </citation>
    <scope>NUCLEOTIDE SEQUENCE [LARGE SCALE GENOMIC DNA]</scope>
    <source>
        <strain evidence="6 7">DSM 19035</strain>
    </source>
</reference>
<dbReference type="PANTHER" id="PTHR42693">
    <property type="entry name" value="ARYLSULFATASE FAMILY MEMBER"/>
    <property type="match status" value="1"/>
</dbReference>
<comment type="caution">
    <text evidence="6">The sequence shown here is derived from an EMBL/GenBank/DDBJ whole genome shotgun (WGS) entry which is preliminary data.</text>
</comment>
<dbReference type="InterPro" id="IPR050738">
    <property type="entry name" value="Sulfatase"/>
</dbReference>
<dbReference type="Gene3D" id="3.40.720.10">
    <property type="entry name" value="Alkaline Phosphatase, subunit A"/>
    <property type="match status" value="1"/>
</dbReference>
<dbReference type="Gene3D" id="3.30.1120.10">
    <property type="match status" value="1"/>
</dbReference>
<gene>
    <name evidence="6" type="ORF">ATK78_0846</name>
</gene>
<keyword evidence="3" id="KW-0378">Hydrolase</keyword>
<dbReference type="EMBL" id="SNYC01000003">
    <property type="protein sequence ID" value="TDQ11719.1"/>
    <property type="molecule type" value="Genomic_DNA"/>
</dbReference>
<sequence>MVTNLLTSAQTRKPNIVVILTDDMGFGDIGVFGGNFVPTPHIDQLAKNGLKLGQYYSGAPICSPSRASLMTGMYPGRWNFSTYLDNKKHNRDAEQADFLNPEAPSIARIFKASGYATGHFGKWHMGGGRDVKNAPGFEKYGFDKHVSTYESPDPDPLITATNWIWSEKDSIKRWDRTKYFVDQTLAFMKGHKGQPCFVNLWPDDVHTPWVPKKDDGYIGNFPVGQEDEAAFKLVLKELDVQIGRLISGLKEMGELENTIIVFISDNGPLPSFRGSRTGGLRGSKLSLYEGGTRMPFIISWPGKVPAGKIDDQSEVNAVDLLPSLVKLAEVKLPAGYPGDGIDRSGVLMGKPSFRKKAMFWEYGRNEVAFKYPKTQDRSPNLAVRSGEWKLLMNSDGTDVQLYNIIKDKNETTNITSVNEKVTNQLKSQLNNWWKSLPRLTSK</sequence>
<evidence type="ECO:0000256" key="4">
    <source>
        <dbReference type="ARBA" id="ARBA00022837"/>
    </source>
</evidence>
<keyword evidence="7" id="KW-1185">Reference proteome</keyword>
<dbReference type="InterPro" id="IPR000917">
    <property type="entry name" value="Sulfatase_N"/>
</dbReference>
<keyword evidence="2" id="KW-0479">Metal-binding</keyword>
<keyword evidence="4" id="KW-0106">Calcium</keyword>
<dbReference type="AlphaFoldDB" id="A0A4R6T0Z4"/>
<dbReference type="InterPro" id="IPR017850">
    <property type="entry name" value="Alkaline_phosphatase_core_sf"/>
</dbReference>
<evidence type="ECO:0000313" key="6">
    <source>
        <dbReference type="EMBL" id="TDQ11719.1"/>
    </source>
</evidence>
<dbReference type="Pfam" id="PF00884">
    <property type="entry name" value="Sulfatase"/>
    <property type="match status" value="1"/>
</dbReference>
<accession>A0A4R6T0Z4</accession>
<dbReference type="PANTHER" id="PTHR42693:SF33">
    <property type="entry name" value="ARYLSULFATASE"/>
    <property type="match status" value="1"/>
</dbReference>
<feature type="domain" description="Sulfatase N-terminal" evidence="5">
    <location>
        <begin position="14"/>
        <end position="329"/>
    </location>
</feature>
<dbReference type="PROSITE" id="PS00523">
    <property type="entry name" value="SULFATASE_1"/>
    <property type="match status" value="1"/>
</dbReference>
<evidence type="ECO:0000256" key="3">
    <source>
        <dbReference type="ARBA" id="ARBA00022801"/>
    </source>
</evidence>
<dbReference type="Proteomes" id="UP000295620">
    <property type="component" value="Unassembled WGS sequence"/>
</dbReference>